<dbReference type="EMBL" id="BMAW01077317">
    <property type="protein sequence ID" value="GFU05714.1"/>
    <property type="molecule type" value="Genomic_DNA"/>
</dbReference>
<dbReference type="Proteomes" id="UP000887013">
    <property type="component" value="Unassembled WGS sequence"/>
</dbReference>
<feature type="transmembrane region" description="Helical" evidence="1">
    <location>
        <begin position="44"/>
        <end position="65"/>
    </location>
</feature>
<proteinExistence type="predicted"/>
<name>A0A8X6UE91_NEPPI</name>
<dbReference type="AlphaFoldDB" id="A0A8X6UE91"/>
<gene>
    <name evidence="2" type="ORF">NPIL_402791</name>
</gene>
<feature type="transmembrane region" description="Helical" evidence="1">
    <location>
        <begin position="12"/>
        <end position="32"/>
    </location>
</feature>
<keyword evidence="1" id="KW-0812">Transmembrane</keyword>
<keyword evidence="1" id="KW-1133">Transmembrane helix</keyword>
<accession>A0A8X6UE91</accession>
<evidence type="ECO:0000313" key="3">
    <source>
        <dbReference type="Proteomes" id="UP000887013"/>
    </source>
</evidence>
<evidence type="ECO:0000256" key="1">
    <source>
        <dbReference type="SAM" id="Phobius"/>
    </source>
</evidence>
<evidence type="ECO:0000313" key="2">
    <source>
        <dbReference type="EMBL" id="GFU05714.1"/>
    </source>
</evidence>
<reference evidence="2" key="1">
    <citation type="submission" date="2020-08" db="EMBL/GenBank/DDBJ databases">
        <title>Multicomponent nature underlies the extraordinary mechanical properties of spider dragline silk.</title>
        <authorList>
            <person name="Kono N."/>
            <person name="Nakamura H."/>
            <person name="Mori M."/>
            <person name="Yoshida Y."/>
            <person name="Ohtoshi R."/>
            <person name="Malay A.D."/>
            <person name="Moran D.A.P."/>
            <person name="Tomita M."/>
            <person name="Numata K."/>
            <person name="Arakawa K."/>
        </authorList>
    </citation>
    <scope>NUCLEOTIDE SEQUENCE</scope>
</reference>
<sequence length="68" mass="7916">MNNDGRGRQNFCQCLFPSVIISVWIFLARLIYLYLDKEAVEQDIFIPIAFAWFPVSLAVIVILMCSRF</sequence>
<comment type="caution">
    <text evidence="2">The sequence shown here is derived from an EMBL/GenBank/DDBJ whole genome shotgun (WGS) entry which is preliminary data.</text>
</comment>
<protein>
    <submittedName>
        <fullName evidence="2">Uncharacterized protein</fullName>
    </submittedName>
</protein>
<keyword evidence="1" id="KW-0472">Membrane</keyword>
<keyword evidence="3" id="KW-1185">Reference proteome</keyword>
<organism evidence="2 3">
    <name type="scientific">Nephila pilipes</name>
    <name type="common">Giant wood spider</name>
    <name type="synonym">Nephila maculata</name>
    <dbReference type="NCBI Taxonomy" id="299642"/>
    <lineage>
        <taxon>Eukaryota</taxon>
        <taxon>Metazoa</taxon>
        <taxon>Ecdysozoa</taxon>
        <taxon>Arthropoda</taxon>
        <taxon>Chelicerata</taxon>
        <taxon>Arachnida</taxon>
        <taxon>Araneae</taxon>
        <taxon>Araneomorphae</taxon>
        <taxon>Entelegynae</taxon>
        <taxon>Araneoidea</taxon>
        <taxon>Nephilidae</taxon>
        <taxon>Nephila</taxon>
    </lineage>
</organism>